<gene>
    <name evidence="4" type="ORF">ACCAA_540005</name>
</gene>
<keyword evidence="1 2" id="KW-0129">CBS domain</keyword>
<name>A0A1A8XST4_9PROT</name>
<evidence type="ECO:0000313" key="4">
    <source>
        <dbReference type="EMBL" id="SBT08145.1"/>
    </source>
</evidence>
<evidence type="ECO:0000259" key="3">
    <source>
        <dbReference type="PROSITE" id="PS51371"/>
    </source>
</evidence>
<dbReference type="InterPro" id="IPR051257">
    <property type="entry name" value="Diverse_CBS-Domain"/>
</dbReference>
<dbReference type="AlphaFoldDB" id="A0A1A8XST4"/>
<dbReference type="InterPro" id="IPR046342">
    <property type="entry name" value="CBS_dom_sf"/>
</dbReference>
<protein>
    <submittedName>
        <fullName evidence="4">Signal-transduction protein</fullName>
    </submittedName>
</protein>
<sequence length="161" mass="17311">MELPQHPRIAPLTISSVLALNLPAVHGVTVAATVLEALAVMAKHDVGAVLVLDGERVAGIFCERDYARLALVGAGIADVTSVSQVMTTCAVFATPPQTVQSCLDLMNKKRLQHLPVLEDGKPLALLSMVDLLNETIAHYERISQAHALDQRIMFLQGTYSC</sequence>
<dbReference type="RefSeq" id="WP_186408095.1">
    <property type="nucleotide sequence ID" value="NZ_FLQX01000132.1"/>
</dbReference>
<dbReference type="STRING" id="1860102.ACCAA_540005"/>
<accession>A0A1A8XST4</accession>
<dbReference type="Pfam" id="PF00571">
    <property type="entry name" value="CBS"/>
    <property type="match status" value="2"/>
</dbReference>
<dbReference type="SUPFAM" id="SSF54631">
    <property type="entry name" value="CBS-domain pair"/>
    <property type="match status" value="1"/>
</dbReference>
<organism evidence="4 5">
    <name type="scientific">Candidatus Accumulibacter aalborgensis</name>
    <dbReference type="NCBI Taxonomy" id="1860102"/>
    <lineage>
        <taxon>Bacteria</taxon>
        <taxon>Pseudomonadati</taxon>
        <taxon>Pseudomonadota</taxon>
        <taxon>Betaproteobacteria</taxon>
        <taxon>Candidatus Accumulibacter</taxon>
    </lineage>
</organism>
<dbReference type="PANTHER" id="PTHR43080">
    <property type="entry name" value="CBS DOMAIN-CONTAINING PROTEIN CBSX3, MITOCHONDRIAL"/>
    <property type="match status" value="1"/>
</dbReference>
<dbReference type="PROSITE" id="PS51371">
    <property type="entry name" value="CBS"/>
    <property type="match status" value="1"/>
</dbReference>
<reference evidence="4 5" key="1">
    <citation type="submission" date="2016-06" db="EMBL/GenBank/DDBJ databases">
        <authorList>
            <person name="Kjaerup R.B."/>
            <person name="Dalgaard T.S."/>
            <person name="Juul-Madsen H.R."/>
        </authorList>
    </citation>
    <scope>NUCLEOTIDE SEQUENCE [LARGE SCALE GENOMIC DNA]</scope>
    <source>
        <strain evidence="4">3</strain>
    </source>
</reference>
<dbReference type="Gene3D" id="3.10.580.10">
    <property type="entry name" value="CBS-domain"/>
    <property type="match status" value="1"/>
</dbReference>
<proteinExistence type="predicted"/>
<dbReference type="InterPro" id="IPR000644">
    <property type="entry name" value="CBS_dom"/>
</dbReference>
<evidence type="ECO:0000313" key="5">
    <source>
        <dbReference type="Proteomes" id="UP000199169"/>
    </source>
</evidence>
<keyword evidence="5" id="KW-1185">Reference proteome</keyword>
<feature type="domain" description="CBS" evidence="3">
    <location>
        <begin position="86"/>
        <end position="143"/>
    </location>
</feature>
<evidence type="ECO:0000256" key="2">
    <source>
        <dbReference type="PROSITE-ProRule" id="PRU00703"/>
    </source>
</evidence>
<dbReference type="EMBL" id="FLQX01000132">
    <property type="protein sequence ID" value="SBT08145.1"/>
    <property type="molecule type" value="Genomic_DNA"/>
</dbReference>
<dbReference type="Proteomes" id="UP000199169">
    <property type="component" value="Unassembled WGS sequence"/>
</dbReference>
<evidence type="ECO:0000256" key="1">
    <source>
        <dbReference type="ARBA" id="ARBA00023122"/>
    </source>
</evidence>
<dbReference type="PANTHER" id="PTHR43080:SF2">
    <property type="entry name" value="CBS DOMAIN-CONTAINING PROTEIN"/>
    <property type="match status" value="1"/>
</dbReference>